<dbReference type="EMBL" id="KB445793">
    <property type="protein sequence ID" value="EMD40010.1"/>
    <property type="molecule type" value="Genomic_DNA"/>
</dbReference>
<name>M2R610_CERS8</name>
<dbReference type="OrthoDB" id="2669721at2759"/>
<dbReference type="Proteomes" id="UP000016930">
    <property type="component" value="Unassembled WGS sequence"/>
</dbReference>
<sequence>MSPDRWYKKKYILLGGVIPGPNKPKNLDSFLFPGLYHLCALMNEGLVIWDSCRNVSWTAWLYLVFVTANGPGMAYLDGLVNYRGKCGCRIYCCCRGHNKPNTGQNYPACKRPDNSDAPSSNHPDFSLAEPMNYAEAIS</sequence>
<organism evidence="1 2">
    <name type="scientific">Ceriporiopsis subvermispora (strain B)</name>
    <name type="common">White-rot fungus</name>
    <name type="synonym">Gelatoporia subvermispora</name>
    <dbReference type="NCBI Taxonomy" id="914234"/>
    <lineage>
        <taxon>Eukaryota</taxon>
        <taxon>Fungi</taxon>
        <taxon>Dikarya</taxon>
        <taxon>Basidiomycota</taxon>
        <taxon>Agaricomycotina</taxon>
        <taxon>Agaricomycetes</taxon>
        <taxon>Polyporales</taxon>
        <taxon>Gelatoporiaceae</taxon>
        <taxon>Gelatoporia</taxon>
    </lineage>
</organism>
<accession>M2R610</accession>
<protein>
    <submittedName>
        <fullName evidence="1">Uncharacterized protein</fullName>
    </submittedName>
</protein>
<gene>
    <name evidence="1" type="ORF">CERSUDRAFT_92501</name>
</gene>
<reference evidence="1 2" key="1">
    <citation type="journal article" date="2012" name="Proc. Natl. Acad. Sci. U.S.A.">
        <title>Comparative genomics of Ceriporiopsis subvermispora and Phanerochaete chrysosporium provide insight into selective ligninolysis.</title>
        <authorList>
            <person name="Fernandez-Fueyo E."/>
            <person name="Ruiz-Duenas F.J."/>
            <person name="Ferreira P."/>
            <person name="Floudas D."/>
            <person name="Hibbett D.S."/>
            <person name="Canessa P."/>
            <person name="Larrondo L.F."/>
            <person name="James T.Y."/>
            <person name="Seelenfreund D."/>
            <person name="Lobos S."/>
            <person name="Polanco R."/>
            <person name="Tello M."/>
            <person name="Honda Y."/>
            <person name="Watanabe T."/>
            <person name="Watanabe T."/>
            <person name="Ryu J.S."/>
            <person name="Kubicek C.P."/>
            <person name="Schmoll M."/>
            <person name="Gaskell J."/>
            <person name="Hammel K.E."/>
            <person name="St John F.J."/>
            <person name="Vanden Wymelenberg A."/>
            <person name="Sabat G."/>
            <person name="Splinter BonDurant S."/>
            <person name="Syed K."/>
            <person name="Yadav J.S."/>
            <person name="Doddapaneni H."/>
            <person name="Subramanian V."/>
            <person name="Lavin J.L."/>
            <person name="Oguiza J.A."/>
            <person name="Perez G."/>
            <person name="Pisabarro A.G."/>
            <person name="Ramirez L."/>
            <person name="Santoyo F."/>
            <person name="Master E."/>
            <person name="Coutinho P.M."/>
            <person name="Henrissat B."/>
            <person name="Lombard V."/>
            <person name="Magnuson J.K."/>
            <person name="Kuees U."/>
            <person name="Hori C."/>
            <person name="Igarashi K."/>
            <person name="Samejima M."/>
            <person name="Held B.W."/>
            <person name="Barry K.W."/>
            <person name="LaButti K.M."/>
            <person name="Lapidus A."/>
            <person name="Lindquist E.A."/>
            <person name="Lucas S.M."/>
            <person name="Riley R."/>
            <person name="Salamov A.A."/>
            <person name="Hoffmeister D."/>
            <person name="Schwenk D."/>
            <person name="Hadar Y."/>
            <person name="Yarden O."/>
            <person name="de Vries R.P."/>
            <person name="Wiebenga A."/>
            <person name="Stenlid J."/>
            <person name="Eastwood D."/>
            <person name="Grigoriev I.V."/>
            <person name="Berka R.M."/>
            <person name="Blanchette R.A."/>
            <person name="Kersten P."/>
            <person name="Martinez A.T."/>
            <person name="Vicuna R."/>
            <person name="Cullen D."/>
        </authorList>
    </citation>
    <scope>NUCLEOTIDE SEQUENCE [LARGE SCALE GENOMIC DNA]</scope>
    <source>
        <strain evidence="1 2">B</strain>
    </source>
</reference>
<evidence type="ECO:0000313" key="1">
    <source>
        <dbReference type="EMBL" id="EMD40010.1"/>
    </source>
</evidence>
<proteinExistence type="predicted"/>
<keyword evidence="2" id="KW-1185">Reference proteome</keyword>
<dbReference type="InterPro" id="IPR004242">
    <property type="entry name" value="Transposase_21"/>
</dbReference>
<evidence type="ECO:0000313" key="2">
    <source>
        <dbReference type="Proteomes" id="UP000016930"/>
    </source>
</evidence>
<dbReference type="STRING" id="914234.M2R610"/>
<dbReference type="HOGENOM" id="CLU_148805_1_0_1"/>
<dbReference type="Pfam" id="PF02992">
    <property type="entry name" value="Transposase_21"/>
    <property type="match status" value="1"/>
</dbReference>
<dbReference type="AlphaFoldDB" id="M2R610"/>